<name>A0A8S2B1C3_ARAAE</name>
<keyword evidence="3" id="KW-1185">Reference proteome</keyword>
<accession>A0A8S2B1C3</accession>
<feature type="region of interest" description="Disordered" evidence="1">
    <location>
        <begin position="88"/>
        <end position="194"/>
    </location>
</feature>
<feature type="compositionally biased region" description="Basic and acidic residues" evidence="1">
    <location>
        <begin position="1"/>
        <end position="10"/>
    </location>
</feature>
<evidence type="ECO:0000313" key="3">
    <source>
        <dbReference type="Proteomes" id="UP000682877"/>
    </source>
</evidence>
<feature type="compositionally biased region" description="Basic and acidic residues" evidence="1">
    <location>
        <begin position="21"/>
        <end position="36"/>
    </location>
</feature>
<gene>
    <name evidence="2" type="ORF">AARE701A_LOCUS18280</name>
</gene>
<dbReference type="Proteomes" id="UP000682877">
    <property type="component" value="Chromosome 7"/>
</dbReference>
<feature type="compositionally biased region" description="Polar residues" evidence="1">
    <location>
        <begin position="136"/>
        <end position="145"/>
    </location>
</feature>
<protein>
    <submittedName>
        <fullName evidence="2">Uncharacterized protein</fullName>
    </submittedName>
</protein>
<evidence type="ECO:0000313" key="2">
    <source>
        <dbReference type="EMBL" id="CAE6172838.1"/>
    </source>
</evidence>
<dbReference type="AlphaFoldDB" id="A0A8S2B1C3"/>
<sequence>MESTMPKRQELDDDDGLYESSKSRSPEKAMEEIRKQDTHDLYCPKCTCNITKTAQLVEKGDDFSPDNQKPFVLWIPIFTPFKFLSSSPIGSVESNPSSPNHSVIPVESNPSYPNPSPRGPDESNSSQPDSSEPVHNISSNSNSNGRPVDENSSNPYSSGSGNINSSNPSLSHLVSEQHGRGKTCDVGWLVHRPI</sequence>
<organism evidence="2 3">
    <name type="scientific">Arabidopsis arenosa</name>
    <name type="common">Sand rock-cress</name>
    <name type="synonym">Cardaminopsis arenosa</name>
    <dbReference type="NCBI Taxonomy" id="38785"/>
    <lineage>
        <taxon>Eukaryota</taxon>
        <taxon>Viridiplantae</taxon>
        <taxon>Streptophyta</taxon>
        <taxon>Embryophyta</taxon>
        <taxon>Tracheophyta</taxon>
        <taxon>Spermatophyta</taxon>
        <taxon>Magnoliopsida</taxon>
        <taxon>eudicotyledons</taxon>
        <taxon>Gunneridae</taxon>
        <taxon>Pentapetalae</taxon>
        <taxon>rosids</taxon>
        <taxon>malvids</taxon>
        <taxon>Brassicales</taxon>
        <taxon>Brassicaceae</taxon>
        <taxon>Camelineae</taxon>
        <taxon>Arabidopsis</taxon>
    </lineage>
</organism>
<proteinExistence type="predicted"/>
<feature type="compositionally biased region" description="Polar residues" evidence="1">
    <location>
        <begin position="88"/>
        <end position="101"/>
    </location>
</feature>
<feature type="region of interest" description="Disordered" evidence="1">
    <location>
        <begin position="1"/>
        <end position="36"/>
    </location>
</feature>
<reference evidence="2" key="1">
    <citation type="submission" date="2021-01" db="EMBL/GenBank/DDBJ databases">
        <authorList>
            <person name="Bezrukov I."/>
        </authorList>
    </citation>
    <scope>NUCLEOTIDE SEQUENCE</scope>
</reference>
<feature type="compositionally biased region" description="Low complexity" evidence="1">
    <location>
        <begin position="151"/>
        <end position="171"/>
    </location>
</feature>
<evidence type="ECO:0000256" key="1">
    <source>
        <dbReference type="SAM" id="MobiDB-lite"/>
    </source>
</evidence>
<dbReference type="EMBL" id="LR999457">
    <property type="protein sequence ID" value="CAE6172838.1"/>
    <property type="molecule type" value="Genomic_DNA"/>
</dbReference>